<evidence type="ECO:0000256" key="2">
    <source>
        <dbReference type="ARBA" id="ARBA00022723"/>
    </source>
</evidence>
<gene>
    <name evidence="7" type="ORF">GQ651_14635</name>
</gene>
<dbReference type="Pfam" id="PF00753">
    <property type="entry name" value="Lactamase_B"/>
    <property type="match status" value="1"/>
</dbReference>
<evidence type="ECO:0000256" key="3">
    <source>
        <dbReference type="ARBA" id="ARBA00022801"/>
    </source>
</evidence>
<dbReference type="GO" id="GO:0046872">
    <property type="term" value="F:metal ion binding"/>
    <property type="evidence" value="ECO:0007669"/>
    <property type="project" value="UniProtKB-KW"/>
</dbReference>
<reference evidence="7 8" key="2">
    <citation type="submission" date="2020-03" db="EMBL/GenBank/DDBJ databases">
        <title>Kangsaoukella pontilimi gen. nov., sp. nov., a new member of the family Rhodobacteraceae isolated from a tidal mudflat.</title>
        <authorList>
            <person name="Kim I.S."/>
        </authorList>
    </citation>
    <scope>NUCLEOTIDE SEQUENCE [LARGE SCALE GENOMIC DNA]</scope>
    <source>
        <strain evidence="7 8">GH1-50</strain>
    </source>
</reference>
<dbReference type="PANTHER" id="PTHR42978:SF6">
    <property type="entry name" value="QUORUM-QUENCHING LACTONASE YTNP-RELATED"/>
    <property type="match status" value="1"/>
</dbReference>
<dbReference type="InterPro" id="IPR051013">
    <property type="entry name" value="MBL_superfamily_lactonases"/>
</dbReference>
<reference evidence="7 8" key="1">
    <citation type="submission" date="2019-12" db="EMBL/GenBank/DDBJ databases">
        <authorList>
            <person name="Lee S.D."/>
        </authorList>
    </citation>
    <scope>NUCLEOTIDE SEQUENCE [LARGE SCALE GENOMIC DNA]</scope>
    <source>
        <strain evidence="7 8">GH1-50</strain>
    </source>
</reference>
<evidence type="ECO:0000313" key="7">
    <source>
        <dbReference type="EMBL" id="MXQ09082.1"/>
    </source>
</evidence>
<dbReference type="GO" id="GO:0016787">
    <property type="term" value="F:hydrolase activity"/>
    <property type="evidence" value="ECO:0007669"/>
    <property type="project" value="UniProtKB-KW"/>
</dbReference>
<evidence type="ECO:0000256" key="4">
    <source>
        <dbReference type="ARBA" id="ARBA00022833"/>
    </source>
</evidence>
<dbReference type="InterPro" id="IPR036866">
    <property type="entry name" value="RibonucZ/Hydroxyglut_hydro"/>
</dbReference>
<feature type="chain" id="PRO_5029016511" evidence="5">
    <location>
        <begin position="33"/>
        <end position="312"/>
    </location>
</feature>
<dbReference type="SUPFAM" id="SSF56281">
    <property type="entry name" value="Metallo-hydrolase/oxidoreductase"/>
    <property type="match status" value="1"/>
</dbReference>
<keyword evidence="5" id="KW-0732">Signal</keyword>
<evidence type="ECO:0000313" key="8">
    <source>
        <dbReference type="Proteomes" id="UP000480350"/>
    </source>
</evidence>
<accession>A0A7C9IJS1</accession>
<dbReference type="Proteomes" id="UP000480350">
    <property type="component" value="Unassembled WGS sequence"/>
</dbReference>
<dbReference type="PROSITE" id="PS51318">
    <property type="entry name" value="TAT"/>
    <property type="match status" value="1"/>
</dbReference>
<evidence type="ECO:0000259" key="6">
    <source>
        <dbReference type="SMART" id="SM00849"/>
    </source>
</evidence>
<keyword evidence="3 7" id="KW-0378">Hydrolase</keyword>
<dbReference type="RefSeq" id="WP_160764941.1">
    <property type="nucleotide sequence ID" value="NZ_WUPT01000002.1"/>
</dbReference>
<organism evidence="7 8">
    <name type="scientific">Kangsaoukella pontilimi</name>
    <dbReference type="NCBI Taxonomy" id="2691042"/>
    <lineage>
        <taxon>Bacteria</taxon>
        <taxon>Pseudomonadati</taxon>
        <taxon>Pseudomonadota</taxon>
        <taxon>Alphaproteobacteria</taxon>
        <taxon>Rhodobacterales</taxon>
        <taxon>Paracoccaceae</taxon>
        <taxon>Kangsaoukella</taxon>
    </lineage>
</organism>
<dbReference type="EMBL" id="WUPT01000002">
    <property type="protein sequence ID" value="MXQ09082.1"/>
    <property type="molecule type" value="Genomic_DNA"/>
</dbReference>
<comment type="similarity">
    <text evidence="1">Belongs to the metallo-beta-lactamase superfamily.</text>
</comment>
<keyword evidence="8" id="KW-1185">Reference proteome</keyword>
<keyword evidence="2" id="KW-0479">Metal-binding</keyword>
<protein>
    <submittedName>
        <fullName evidence="7">MBL fold metallo-hydrolase</fullName>
    </submittedName>
</protein>
<dbReference type="InterPro" id="IPR001279">
    <property type="entry name" value="Metallo-B-lactamas"/>
</dbReference>
<keyword evidence="4" id="KW-0862">Zinc</keyword>
<evidence type="ECO:0000256" key="5">
    <source>
        <dbReference type="SAM" id="SignalP"/>
    </source>
</evidence>
<proteinExistence type="inferred from homology"/>
<feature type="signal peptide" evidence="5">
    <location>
        <begin position="1"/>
        <end position="32"/>
    </location>
</feature>
<dbReference type="SMART" id="SM00849">
    <property type="entry name" value="Lactamase_B"/>
    <property type="match status" value="1"/>
</dbReference>
<name>A0A7C9IJS1_9RHOB</name>
<dbReference type="InterPro" id="IPR006311">
    <property type="entry name" value="TAT_signal"/>
</dbReference>
<comment type="caution">
    <text evidence="7">The sequence shown here is derived from an EMBL/GenBank/DDBJ whole genome shotgun (WGS) entry which is preliminary data.</text>
</comment>
<feature type="domain" description="Metallo-beta-lactamase" evidence="6">
    <location>
        <begin position="98"/>
        <end position="284"/>
    </location>
</feature>
<dbReference type="AlphaFoldDB" id="A0A7C9IJS1"/>
<evidence type="ECO:0000256" key="1">
    <source>
        <dbReference type="ARBA" id="ARBA00007749"/>
    </source>
</evidence>
<dbReference type="PANTHER" id="PTHR42978">
    <property type="entry name" value="QUORUM-QUENCHING LACTONASE YTNP-RELATED-RELATED"/>
    <property type="match status" value="1"/>
</dbReference>
<sequence length="312" mass="33365">MSAPKMTRRSALITGAALPLAAGIGTSTTATAGGHSVGPANAVQNTFSLGEFQVSTLLAGTRTVTDDPQGTFGMNVDKETFEQVSRENFIPADQTQFFFTPTVVRAGEDVVLFDTGLSAAGTTAALEQAGLSAEDITVVVITHMHGDHVGGMTTEAGDLTYPNARFVAGDVEYNHWSGQNNETVGAKITPFADRFEFVGDGASVVSGITGMAAFGHTPGHMVYRLESGGEQLMIMADTANHYVWSLAYPDWEVRFDTDKAAAAATRRSLLDMLATDRIPMIGYHMPFPGTGYVDTRPDGRFHYVPTSYQFML</sequence>
<dbReference type="CDD" id="cd07720">
    <property type="entry name" value="OPHC2-like_MBL-fold"/>
    <property type="match status" value="1"/>
</dbReference>
<dbReference type="Gene3D" id="3.60.15.10">
    <property type="entry name" value="Ribonuclease Z/Hydroxyacylglutathione hydrolase-like"/>
    <property type="match status" value="1"/>
</dbReference>